<organism evidence="1 2">
    <name type="scientific">Ancylostoma ceylanicum</name>
    <dbReference type="NCBI Taxonomy" id="53326"/>
    <lineage>
        <taxon>Eukaryota</taxon>
        <taxon>Metazoa</taxon>
        <taxon>Ecdysozoa</taxon>
        <taxon>Nematoda</taxon>
        <taxon>Chromadorea</taxon>
        <taxon>Rhabditida</taxon>
        <taxon>Rhabditina</taxon>
        <taxon>Rhabditomorpha</taxon>
        <taxon>Strongyloidea</taxon>
        <taxon>Ancylostomatidae</taxon>
        <taxon>Ancylostomatinae</taxon>
        <taxon>Ancylostoma</taxon>
    </lineage>
</organism>
<dbReference type="AlphaFoldDB" id="A0A016W2C6"/>
<comment type="caution">
    <text evidence="1">The sequence shown here is derived from an EMBL/GenBank/DDBJ whole genome shotgun (WGS) entry which is preliminary data.</text>
</comment>
<accession>A0A016W2C6</accession>
<dbReference type="EMBL" id="JARK01001337">
    <property type="protein sequence ID" value="EYC33994.1"/>
    <property type="molecule type" value="Genomic_DNA"/>
</dbReference>
<evidence type="ECO:0000313" key="2">
    <source>
        <dbReference type="Proteomes" id="UP000024635"/>
    </source>
</evidence>
<dbReference type="Proteomes" id="UP000024635">
    <property type="component" value="Unassembled WGS sequence"/>
</dbReference>
<gene>
    <name evidence="1" type="primary">Acey_s0001.g191</name>
    <name evidence="1" type="ORF">Y032_0001g191</name>
</gene>
<reference evidence="2" key="1">
    <citation type="journal article" date="2015" name="Nat. Genet.">
        <title>The genome and transcriptome of the zoonotic hookworm Ancylostoma ceylanicum identify infection-specific gene families.</title>
        <authorList>
            <person name="Schwarz E.M."/>
            <person name="Hu Y."/>
            <person name="Antoshechkin I."/>
            <person name="Miller M.M."/>
            <person name="Sternberg P.W."/>
            <person name="Aroian R.V."/>
        </authorList>
    </citation>
    <scope>NUCLEOTIDE SEQUENCE</scope>
    <source>
        <strain evidence="2">HY135</strain>
    </source>
</reference>
<proteinExistence type="predicted"/>
<sequence length="84" mass="9738">MLNVETRLVFRKNIKNDLYYNQLSATEMLVKHFSSLEMSGKLYMQLEEDHIKQPWNIIDRASTPTYNDSNFGVAWIVGGEAINV</sequence>
<protein>
    <submittedName>
        <fullName evidence="1">Uncharacterized protein</fullName>
    </submittedName>
</protein>
<name>A0A016W2C6_9BILA</name>
<keyword evidence="2" id="KW-1185">Reference proteome</keyword>
<evidence type="ECO:0000313" key="1">
    <source>
        <dbReference type="EMBL" id="EYC33994.1"/>
    </source>
</evidence>